<keyword evidence="3 6" id="KW-0812">Transmembrane</keyword>
<dbReference type="PANTHER" id="PTHR36115">
    <property type="entry name" value="PROLINE-RICH ANTIGEN HOMOLOG-RELATED"/>
    <property type="match status" value="1"/>
</dbReference>
<dbReference type="RefSeq" id="WP_166270559.1">
    <property type="nucleotide sequence ID" value="NZ_CP048029.1"/>
</dbReference>
<evidence type="ECO:0000313" key="8">
    <source>
        <dbReference type="EMBL" id="QIK37796.1"/>
    </source>
</evidence>
<protein>
    <submittedName>
        <fullName evidence="8">RDD family protein</fullName>
    </submittedName>
</protein>
<dbReference type="PANTHER" id="PTHR36115:SF10">
    <property type="entry name" value="RDD DOMAIN-CONTAINING PROTEIN"/>
    <property type="match status" value="1"/>
</dbReference>
<evidence type="ECO:0000256" key="5">
    <source>
        <dbReference type="ARBA" id="ARBA00023136"/>
    </source>
</evidence>
<dbReference type="InterPro" id="IPR051791">
    <property type="entry name" value="Pra-immunoreactive"/>
</dbReference>
<evidence type="ECO:0000256" key="6">
    <source>
        <dbReference type="SAM" id="Phobius"/>
    </source>
</evidence>
<evidence type="ECO:0000313" key="9">
    <source>
        <dbReference type="Proteomes" id="UP000502699"/>
    </source>
</evidence>
<keyword evidence="2" id="KW-1003">Cell membrane</keyword>
<dbReference type="AlphaFoldDB" id="A0A6G7VD44"/>
<evidence type="ECO:0000256" key="4">
    <source>
        <dbReference type="ARBA" id="ARBA00022989"/>
    </source>
</evidence>
<sequence>MSFHLSRAKKPSILRRLGAFFYDMLLLLAILMIANAIIVIPYEVINGHPLYEHLLPLTLMRLYLLTVIGGFYVYFWTHGGQTLGMRAWRLMVVSQDGGPVRFDAAVKRFAWSIVSLIPLGLGLWWSLFNRDRLAWHDSKSNTRVILLDKESAGQPTPAV</sequence>
<keyword evidence="4 6" id="KW-1133">Transmembrane helix</keyword>
<evidence type="ECO:0000259" key="7">
    <source>
        <dbReference type="Pfam" id="PF06271"/>
    </source>
</evidence>
<dbReference type="Pfam" id="PF06271">
    <property type="entry name" value="RDD"/>
    <property type="match status" value="1"/>
</dbReference>
<feature type="transmembrane region" description="Helical" evidence="6">
    <location>
        <begin position="54"/>
        <end position="76"/>
    </location>
</feature>
<evidence type="ECO:0000256" key="1">
    <source>
        <dbReference type="ARBA" id="ARBA00004651"/>
    </source>
</evidence>
<gene>
    <name evidence="8" type="ORF">GWK36_07140</name>
</gene>
<reference evidence="9" key="1">
    <citation type="submission" date="2020-01" db="EMBL/GenBank/DDBJ databases">
        <title>Caldichromatium gen. nov., sp. nov., a thermophilic purple sulfur bacterium member of the family Chromatiaceae isolated from Nakabusa hot spring, Japan.</title>
        <authorList>
            <person name="Saini M.K."/>
            <person name="Hanada S."/>
            <person name="Tank M."/>
        </authorList>
    </citation>
    <scope>NUCLEOTIDE SEQUENCE [LARGE SCALE GENOMIC DNA]</scope>
    <source>
        <strain evidence="9">No.7</strain>
    </source>
</reference>
<name>A0A6G7VD44_9GAMM</name>
<proteinExistence type="predicted"/>
<feature type="transmembrane region" description="Helical" evidence="6">
    <location>
        <begin position="109"/>
        <end position="128"/>
    </location>
</feature>
<dbReference type="InterPro" id="IPR010432">
    <property type="entry name" value="RDD"/>
</dbReference>
<dbReference type="KEGG" id="cjap:GWK36_07140"/>
<feature type="transmembrane region" description="Helical" evidence="6">
    <location>
        <begin position="20"/>
        <end position="42"/>
    </location>
</feature>
<dbReference type="EMBL" id="CP048029">
    <property type="protein sequence ID" value="QIK37796.1"/>
    <property type="molecule type" value="Genomic_DNA"/>
</dbReference>
<evidence type="ECO:0000256" key="2">
    <source>
        <dbReference type="ARBA" id="ARBA00022475"/>
    </source>
</evidence>
<comment type="subcellular location">
    <subcellularLocation>
        <location evidence="1">Cell membrane</location>
        <topology evidence="1">Multi-pass membrane protein</topology>
    </subcellularLocation>
</comment>
<keyword evidence="5 6" id="KW-0472">Membrane</keyword>
<evidence type="ECO:0000256" key="3">
    <source>
        <dbReference type="ARBA" id="ARBA00022692"/>
    </source>
</evidence>
<accession>A0A6G7VD44</accession>
<dbReference type="Proteomes" id="UP000502699">
    <property type="component" value="Chromosome"/>
</dbReference>
<keyword evidence="9" id="KW-1185">Reference proteome</keyword>
<dbReference type="GO" id="GO:0005886">
    <property type="term" value="C:plasma membrane"/>
    <property type="evidence" value="ECO:0007669"/>
    <property type="project" value="UniProtKB-SubCell"/>
</dbReference>
<organism evidence="8 9">
    <name type="scientific">Caldichromatium japonicum</name>
    <dbReference type="NCBI Taxonomy" id="2699430"/>
    <lineage>
        <taxon>Bacteria</taxon>
        <taxon>Pseudomonadati</taxon>
        <taxon>Pseudomonadota</taxon>
        <taxon>Gammaproteobacteria</taxon>
        <taxon>Chromatiales</taxon>
        <taxon>Chromatiaceae</taxon>
        <taxon>Caldichromatium</taxon>
    </lineage>
</organism>
<feature type="domain" description="RDD" evidence="7">
    <location>
        <begin position="11"/>
        <end position="137"/>
    </location>
</feature>